<dbReference type="NCBIfam" id="TIGR00514">
    <property type="entry name" value="accC"/>
    <property type="match status" value="1"/>
</dbReference>
<dbReference type="SMART" id="SM00878">
    <property type="entry name" value="Biotin_carb_C"/>
    <property type="match status" value="1"/>
</dbReference>
<evidence type="ECO:0000256" key="6">
    <source>
        <dbReference type="PROSITE-ProRule" id="PRU00409"/>
    </source>
</evidence>
<dbReference type="PANTHER" id="PTHR48095">
    <property type="entry name" value="PYRUVATE CARBOXYLASE SUBUNIT A"/>
    <property type="match status" value="1"/>
</dbReference>
<dbReference type="NCBIfam" id="NF006367">
    <property type="entry name" value="PRK08591.1"/>
    <property type="match status" value="1"/>
</dbReference>
<dbReference type="InterPro" id="IPR005481">
    <property type="entry name" value="BC-like_N"/>
</dbReference>
<keyword evidence="5" id="KW-0092">Biotin</keyword>
<keyword evidence="10" id="KW-1185">Reference proteome</keyword>
<dbReference type="SUPFAM" id="SSF51246">
    <property type="entry name" value="Rudiment single hybrid motif"/>
    <property type="match status" value="1"/>
</dbReference>
<name>A0A0S4L0Z6_9BACT</name>
<proteinExistence type="predicted"/>
<evidence type="ECO:0000259" key="7">
    <source>
        <dbReference type="PROSITE" id="PS50975"/>
    </source>
</evidence>
<sequence>MTEHVQNIGMRETDEFYTTRTEVATKLSTAGNDHLSPGRLTPTDRMIASLDRPLDPMLAYAFVFPCSFLSTRELTGSDMFKKILIANRGEIAMRIIRACRELNIATAAIYSEADSTGIYVKKADESYLVGPGPVKGFLDSKQIVDLAKRIGADAVHPGYGFLSENAEFAELCQASGITFIGPSTHAITLMGSKVKARELAESAGVSIVPGTDGAIATVKEALAFAKQAGYPVMIKASAGGGGRGLRVVRSDDELRENMVVAAREAQASFGDGSVFIEKYIERPHHIEFQILGDRHGNIIHLGERDCSIQRRHQKLIEIAPSLILTQELREKMGDAAIAIARAVNYDNAGTVEFLLDQQGKFYFIEMNPRLQVEHTVTEQITAIDIVRNQIKIAAGLPLSIQQQDVILQGHAIQCRINAEDPKNNFLPCTGTVTAYLSPGGIGVRIDGAVYKDYTIPPYYDALLAKLTVRGRTWEETVSRMRRSLEEYVLRGVKTTIPFMEAIMHEPDFIAGRFDTSYLDTHPELYSYHEFEQPEDLVLALSAAIAAYEGL</sequence>
<dbReference type="Pfam" id="PF00289">
    <property type="entry name" value="Biotin_carb_N"/>
    <property type="match status" value="1"/>
</dbReference>
<dbReference type="Gene3D" id="3.30.470.20">
    <property type="entry name" value="ATP-grasp fold, B domain"/>
    <property type="match status" value="1"/>
</dbReference>
<dbReference type="STRING" id="1742973.COMA2_10017"/>
<dbReference type="Proteomes" id="UP000198736">
    <property type="component" value="Unassembled WGS sequence"/>
</dbReference>
<evidence type="ECO:0000256" key="5">
    <source>
        <dbReference type="ARBA" id="ARBA00023267"/>
    </source>
</evidence>
<dbReference type="EMBL" id="CZPZ01000001">
    <property type="protein sequence ID" value="CUS31265.1"/>
    <property type="molecule type" value="Genomic_DNA"/>
</dbReference>
<feature type="domain" description="Biotin carboxylation" evidence="8">
    <location>
        <begin position="79"/>
        <end position="523"/>
    </location>
</feature>
<evidence type="ECO:0000256" key="4">
    <source>
        <dbReference type="ARBA" id="ARBA00022842"/>
    </source>
</evidence>
<keyword evidence="3 6" id="KW-0067">ATP-binding</keyword>
<feature type="domain" description="ATP-grasp" evidence="7">
    <location>
        <begin position="197"/>
        <end position="394"/>
    </location>
</feature>
<dbReference type="InterPro" id="IPR051602">
    <property type="entry name" value="ACC_Biotin_Carboxylase"/>
</dbReference>
<dbReference type="Pfam" id="PF02786">
    <property type="entry name" value="CPSase_L_D2"/>
    <property type="match status" value="1"/>
</dbReference>
<accession>A0A0S4L0Z6</accession>
<dbReference type="PANTHER" id="PTHR48095:SF1">
    <property type="entry name" value="BIOTIN CARBOXYLASE"/>
    <property type="match status" value="1"/>
</dbReference>
<dbReference type="GO" id="GO:0034029">
    <property type="term" value="F:2-oxoglutarate carboxylase activity"/>
    <property type="evidence" value="ECO:0007669"/>
    <property type="project" value="UniProtKB-EC"/>
</dbReference>
<dbReference type="PROSITE" id="PS50979">
    <property type="entry name" value="BC"/>
    <property type="match status" value="1"/>
</dbReference>
<dbReference type="InterPro" id="IPR016185">
    <property type="entry name" value="PreATP-grasp_dom_sf"/>
</dbReference>
<dbReference type="Pfam" id="PF02785">
    <property type="entry name" value="Biotin_carb_C"/>
    <property type="match status" value="1"/>
</dbReference>
<evidence type="ECO:0000313" key="9">
    <source>
        <dbReference type="EMBL" id="CUS31265.1"/>
    </source>
</evidence>
<dbReference type="PROSITE" id="PS50975">
    <property type="entry name" value="ATP_GRASP"/>
    <property type="match status" value="1"/>
</dbReference>
<evidence type="ECO:0000313" key="10">
    <source>
        <dbReference type="Proteomes" id="UP000198736"/>
    </source>
</evidence>
<dbReference type="PROSITE" id="PS00867">
    <property type="entry name" value="CPSASE_2"/>
    <property type="match status" value="1"/>
</dbReference>
<dbReference type="SUPFAM" id="SSF56059">
    <property type="entry name" value="Glutathione synthetase ATP-binding domain-like"/>
    <property type="match status" value="1"/>
</dbReference>
<dbReference type="InterPro" id="IPR005482">
    <property type="entry name" value="Biotin_COase_C"/>
</dbReference>
<dbReference type="PROSITE" id="PS00866">
    <property type="entry name" value="CPSASE_1"/>
    <property type="match status" value="1"/>
</dbReference>
<dbReference type="EC" id="6.4.1.7" evidence="9"/>
<keyword evidence="2 6" id="KW-0547">Nucleotide-binding</keyword>
<evidence type="ECO:0000259" key="8">
    <source>
        <dbReference type="PROSITE" id="PS50979"/>
    </source>
</evidence>
<dbReference type="AlphaFoldDB" id="A0A0S4L0Z6"/>
<dbReference type="UniPathway" id="UPA00655">
    <property type="reaction ID" value="UER00711"/>
</dbReference>
<dbReference type="InterPro" id="IPR005479">
    <property type="entry name" value="CPAse_ATP-bd"/>
</dbReference>
<protein>
    <submittedName>
        <fullName evidence="9">2-oxoglutarate carboxylase small subunit</fullName>
        <ecNumber evidence="9">6.4.1.7</ecNumber>
    </submittedName>
</protein>
<dbReference type="InterPro" id="IPR011054">
    <property type="entry name" value="Rudment_hybrid_motif"/>
</dbReference>
<gene>
    <name evidence="9" type="primary">cfiB</name>
    <name evidence="9" type="ORF">COMA2_10017</name>
</gene>
<dbReference type="SUPFAM" id="SSF52440">
    <property type="entry name" value="PreATP-grasp domain"/>
    <property type="match status" value="1"/>
</dbReference>
<evidence type="ECO:0000256" key="3">
    <source>
        <dbReference type="ARBA" id="ARBA00022840"/>
    </source>
</evidence>
<dbReference type="InterPro" id="IPR011761">
    <property type="entry name" value="ATP-grasp"/>
</dbReference>
<dbReference type="FunFam" id="3.30.1490.20:FF:000018">
    <property type="entry name" value="Biotin carboxylase"/>
    <property type="match status" value="1"/>
</dbReference>
<dbReference type="GO" id="GO:2001295">
    <property type="term" value="P:malonyl-CoA biosynthetic process"/>
    <property type="evidence" value="ECO:0007669"/>
    <property type="project" value="UniProtKB-UniPathway"/>
</dbReference>
<dbReference type="GO" id="GO:0005524">
    <property type="term" value="F:ATP binding"/>
    <property type="evidence" value="ECO:0007669"/>
    <property type="project" value="UniProtKB-UniRule"/>
</dbReference>
<dbReference type="FunFam" id="3.40.50.20:FF:000010">
    <property type="entry name" value="Propionyl-CoA carboxylase subunit alpha"/>
    <property type="match status" value="1"/>
</dbReference>
<dbReference type="InterPro" id="IPR011764">
    <property type="entry name" value="Biotin_carboxylation_dom"/>
</dbReference>
<evidence type="ECO:0000256" key="1">
    <source>
        <dbReference type="ARBA" id="ARBA00022598"/>
    </source>
</evidence>
<evidence type="ECO:0000256" key="2">
    <source>
        <dbReference type="ARBA" id="ARBA00022741"/>
    </source>
</evidence>
<keyword evidence="1 9" id="KW-0436">Ligase</keyword>
<keyword evidence="4" id="KW-0460">Magnesium</keyword>
<dbReference type="GO" id="GO:0046872">
    <property type="term" value="F:metal ion binding"/>
    <property type="evidence" value="ECO:0007669"/>
    <property type="project" value="InterPro"/>
</dbReference>
<reference evidence="10" key="1">
    <citation type="submission" date="2015-10" db="EMBL/GenBank/DDBJ databases">
        <authorList>
            <person name="Luecker S."/>
            <person name="Luecker S."/>
        </authorList>
    </citation>
    <scope>NUCLEOTIDE SEQUENCE [LARGE SCALE GENOMIC DNA]</scope>
</reference>
<dbReference type="InterPro" id="IPR004549">
    <property type="entry name" value="Acetyl_CoA_COase_biotin_COase"/>
</dbReference>
<organism evidence="9 10">
    <name type="scientific">Candidatus Nitrospira nitrificans</name>
    <dbReference type="NCBI Taxonomy" id="1742973"/>
    <lineage>
        <taxon>Bacteria</taxon>
        <taxon>Pseudomonadati</taxon>
        <taxon>Nitrospirota</taxon>
        <taxon>Nitrospiria</taxon>
        <taxon>Nitrospirales</taxon>
        <taxon>Nitrospiraceae</taxon>
        <taxon>Nitrospira</taxon>
    </lineage>
</organism>